<dbReference type="RefSeq" id="WP_106609626.1">
    <property type="nucleotide sequence ID" value="NZ_PYGJ01000013.1"/>
</dbReference>
<keyword evidence="2" id="KW-0328">Glycosyltransferase</keyword>
<proteinExistence type="inferred from homology"/>
<accession>A0A2P8F8I8</accession>
<dbReference type="Proteomes" id="UP000240418">
    <property type="component" value="Unassembled WGS sequence"/>
</dbReference>
<dbReference type="PANTHER" id="PTHR43179:SF12">
    <property type="entry name" value="GALACTOFURANOSYLTRANSFERASE GLFT2"/>
    <property type="match status" value="1"/>
</dbReference>
<evidence type="ECO:0000256" key="3">
    <source>
        <dbReference type="ARBA" id="ARBA00022679"/>
    </source>
</evidence>
<dbReference type="PANTHER" id="PTHR43179">
    <property type="entry name" value="RHAMNOSYLTRANSFERASE WBBL"/>
    <property type="match status" value="1"/>
</dbReference>
<comment type="caution">
    <text evidence="4">The sequence shown here is derived from an EMBL/GenBank/DDBJ whole genome shotgun (WGS) entry which is preliminary data.</text>
</comment>
<dbReference type="Pfam" id="PF13641">
    <property type="entry name" value="Glyco_tranf_2_3"/>
    <property type="match status" value="1"/>
</dbReference>
<evidence type="ECO:0000256" key="2">
    <source>
        <dbReference type="ARBA" id="ARBA00022676"/>
    </source>
</evidence>
<name>A0A2P8F8I8_9RHOB</name>
<evidence type="ECO:0000313" key="5">
    <source>
        <dbReference type="Proteomes" id="UP000240418"/>
    </source>
</evidence>
<comment type="similarity">
    <text evidence="1">Belongs to the glycosyltransferase 2 family.</text>
</comment>
<sequence length="408" mass="45074">MSAIPVSVVVVSRGRPEALKRCLMGISQLVYGAFEIVVVTDREGQDAVAKHPFAEQIKIAPYERPNISGARNHGIAMAAGEVVAFIDDDAVPEPGWLHHLIAPFAEAEVAAAGGFVRGRNGISMQWRARQVDYTGVASPLALEGERSVVLHGRAGHAIKTEGTNMAVRRDVLAELGGFDTAYRFFLDETDLNMRLAQRGLATAIVPLAEVHHGFEANVQRNAGRVPRDLSEIGASLAVYLRKYCPESERAGVWKAFRTEQRQRMLRHMVRGDAMPGDVGRLMRGLSRGYKDGLAREFGSLAQIVRAADGFRRVDVTAGAGVVVAGRRWRKVEAEAVRLVGDGKVPSVFQFRPNARYHRVKYDPRGFWVQRGGLFGRSERAGRLVRLTRFSSRVKREVQRVAKVRFLGD</sequence>
<dbReference type="EMBL" id="PYGJ01000013">
    <property type="protein sequence ID" value="PSL18018.1"/>
    <property type="molecule type" value="Genomic_DNA"/>
</dbReference>
<dbReference type="GO" id="GO:0016757">
    <property type="term" value="F:glycosyltransferase activity"/>
    <property type="evidence" value="ECO:0007669"/>
    <property type="project" value="UniProtKB-KW"/>
</dbReference>
<dbReference type="InterPro" id="IPR029044">
    <property type="entry name" value="Nucleotide-diphossugar_trans"/>
</dbReference>
<evidence type="ECO:0000256" key="1">
    <source>
        <dbReference type="ARBA" id="ARBA00006739"/>
    </source>
</evidence>
<organism evidence="4 5">
    <name type="scientific">Shimia abyssi</name>
    <dbReference type="NCBI Taxonomy" id="1662395"/>
    <lineage>
        <taxon>Bacteria</taxon>
        <taxon>Pseudomonadati</taxon>
        <taxon>Pseudomonadota</taxon>
        <taxon>Alphaproteobacteria</taxon>
        <taxon>Rhodobacterales</taxon>
        <taxon>Roseobacteraceae</taxon>
    </lineage>
</organism>
<dbReference type="AlphaFoldDB" id="A0A2P8F8I8"/>
<dbReference type="SUPFAM" id="SSF53448">
    <property type="entry name" value="Nucleotide-diphospho-sugar transferases"/>
    <property type="match status" value="1"/>
</dbReference>
<reference evidence="4 5" key="1">
    <citation type="submission" date="2018-03" db="EMBL/GenBank/DDBJ databases">
        <title>Genomic Encyclopedia of Archaeal and Bacterial Type Strains, Phase II (KMG-II): from individual species to whole genera.</title>
        <authorList>
            <person name="Goeker M."/>
        </authorList>
    </citation>
    <scope>NUCLEOTIDE SEQUENCE [LARGE SCALE GENOMIC DNA]</scope>
    <source>
        <strain evidence="4 5">DSM 100673</strain>
    </source>
</reference>
<protein>
    <submittedName>
        <fullName evidence="4">Glycosyl transferase family 2</fullName>
    </submittedName>
</protein>
<evidence type="ECO:0000313" key="4">
    <source>
        <dbReference type="EMBL" id="PSL18018.1"/>
    </source>
</evidence>
<keyword evidence="5" id="KW-1185">Reference proteome</keyword>
<dbReference type="OrthoDB" id="153025at2"/>
<keyword evidence="3 4" id="KW-0808">Transferase</keyword>
<gene>
    <name evidence="4" type="ORF">CLV88_11389</name>
</gene>
<dbReference type="Gene3D" id="3.90.550.10">
    <property type="entry name" value="Spore Coat Polysaccharide Biosynthesis Protein SpsA, Chain A"/>
    <property type="match status" value="1"/>
</dbReference>